<accession>A0ABU4JR53</accession>
<name>A0ABU4JR53_9CLOT</name>
<proteinExistence type="inferred from homology"/>
<dbReference type="SUPFAM" id="SSF82771">
    <property type="entry name" value="GIY-YIG endonuclease"/>
    <property type="match status" value="1"/>
</dbReference>
<feature type="domain" description="GIY-YIG" evidence="2">
    <location>
        <begin position="1"/>
        <end position="75"/>
    </location>
</feature>
<organism evidence="3 4">
    <name type="scientific">Clostridium tanneri</name>
    <dbReference type="NCBI Taxonomy" id="3037988"/>
    <lineage>
        <taxon>Bacteria</taxon>
        <taxon>Bacillati</taxon>
        <taxon>Bacillota</taxon>
        <taxon>Clostridia</taxon>
        <taxon>Eubacteriales</taxon>
        <taxon>Clostridiaceae</taxon>
        <taxon>Clostridium</taxon>
    </lineage>
</organism>
<dbReference type="Gene3D" id="3.40.1440.10">
    <property type="entry name" value="GIY-YIG endonuclease"/>
    <property type="match status" value="1"/>
</dbReference>
<dbReference type="InterPro" id="IPR050190">
    <property type="entry name" value="UPF0213_domain"/>
</dbReference>
<gene>
    <name evidence="3" type="ORF">P8V03_05505</name>
</gene>
<sequence>MNYVYILKCSDGTLYTGYTKDLEKRLKVHNAGRGARYTRARLPVELVYYEEYETKCEAMRREYAIKQLTRKEKIQLICKNFSQVDNKIHIIQ</sequence>
<evidence type="ECO:0000259" key="2">
    <source>
        <dbReference type="PROSITE" id="PS50164"/>
    </source>
</evidence>
<protein>
    <submittedName>
        <fullName evidence="3">GIY-YIG nuclease family protein</fullName>
    </submittedName>
</protein>
<evidence type="ECO:0000313" key="4">
    <source>
        <dbReference type="Proteomes" id="UP001281656"/>
    </source>
</evidence>
<evidence type="ECO:0000256" key="1">
    <source>
        <dbReference type="ARBA" id="ARBA00007435"/>
    </source>
</evidence>
<dbReference type="PROSITE" id="PS50164">
    <property type="entry name" value="GIY_YIG"/>
    <property type="match status" value="1"/>
</dbReference>
<evidence type="ECO:0000313" key="3">
    <source>
        <dbReference type="EMBL" id="MDW8800610.1"/>
    </source>
</evidence>
<dbReference type="EMBL" id="JARUJP010000005">
    <property type="protein sequence ID" value="MDW8800610.1"/>
    <property type="molecule type" value="Genomic_DNA"/>
</dbReference>
<reference evidence="3 4" key="1">
    <citation type="submission" date="2023-04" db="EMBL/GenBank/DDBJ databases">
        <title>Clostridium tannerae sp. nov., isolated from the fecal material of an alpaca.</title>
        <authorList>
            <person name="Miller S."/>
            <person name="Hendry M."/>
            <person name="King J."/>
            <person name="Sankaranarayanan K."/>
            <person name="Lawson P.A."/>
        </authorList>
    </citation>
    <scope>NUCLEOTIDE SEQUENCE [LARGE SCALE GENOMIC DNA]</scope>
    <source>
        <strain evidence="3 4">A1-XYC3</strain>
    </source>
</reference>
<dbReference type="Proteomes" id="UP001281656">
    <property type="component" value="Unassembled WGS sequence"/>
</dbReference>
<dbReference type="PANTHER" id="PTHR34477">
    <property type="entry name" value="UPF0213 PROTEIN YHBQ"/>
    <property type="match status" value="1"/>
</dbReference>
<comment type="similarity">
    <text evidence="1">Belongs to the UPF0213 family.</text>
</comment>
<keyword evidence="4" id="KW-1185">Reference proteome</keyword>
<dbReference type="PANTHER" id="PTHR34477:SF1">
    <property type="entry name" value="UPF0213 PROTEIN YHBQ"/>
    <property type="match status" value="1"/>
</dbReference>
<dbReference type="Pfam" id="PF01541">
    <property type="entry name" value="GIY-YIG"/>
    <property type="match status" value="1"/>
</dbReference>
<dbReference type="InterPro" id="IPR035901">
    <property type="entry name" value="GIY-YIG_endonuc_sf"/>
</dbReference>
<dbReference type="InterPro" id="IPR000305">
    <property type="entry name" value="GIY-YIG_endonuc"/>
</dbReference>
<dbReference type="RefSeq" id="WP_261670455.1">
    <property type="nucleotide sequence ID" value="NZ_JARUJP010000005.1"/>
</dbReference>
<dbReference type="CDD" id="cd10456">
    <property type="entry name" value="GIY-YIG_UPF0213"/>
    <property type="match status" value="1"/>
</dbReference>
<comment type="caution">
    <text evidence="3">The sequence shown here is derived from an EMBL/GenBank/DDBJ whole genome shotgun (WGS) entry which is preliminary data.</text>
</comment>
<dbReference type="SMART" id="SM00465">
    <property type="entry name" value="GIYc"/>
    <property type="match status" value="1"/>
</dbReference>